<accession>A0A2P2N2G1</accession>
<proteinExistence type="predicted"/>
<reference evidence="1" key="1">
    <citation type="submission" date="2018-02" db="EMBL/GenBank/DDBJ databases">
        <title>Rhizophora mucronata_Transcriptome.</title>
        <authorList>
            <person name="Meera S.P."/>
            <person name="Sreeshan A."/>
            <person name="Augustine A."/>
        </authorList>
    </citation>
    <scope>NUCLEOTIDE SEQUENCE</scope>
    <source>
        <tissue evidence="1">Leaf</tissue>
    </source>
</reference>
<name>A0A2P2N2G1_RHIMU</name>
<protein>
    <submittedName>
        <fullName evidence="1">Uncharacterized protein</fullName>
    </submittedName>
</protein>
<sequence>MSRKSFNVSLPLHLI</sequence>
<dbReference type="EMBL" id="GGEC01056173">
    <property type="protein sequence ID" value="MBX36657.1"/>
    <property type="molecule type" value="Transcribed_RNA"/>
</dbReference>
<organism evidence="1">
    <name type="scientific">Rhizophora mucronata</name>
    <name type="common">Asiatic mangrove</name>
    <dbReference type="NCBI Taxonomy" id="61149"/>
    <lineage>
        <taxon>Eukaryota</taxon>
        <taxon>Viridiplantae</taxon>
        <taxon>Streptophyta</taxon>
        <taxon>Embryophyta</taxon>
        <taxon>Tracheophyta</taxon>
        <taxon>Spermatophyta</taxon>
        <taxon>Magnoliopsida</taxon>
        <taxon>eudicotyledons</taxon>
        <taxon>Gunneridae</taxon>
        <taxon>Pentapetalae</taxon>
        <taxon>rosids</taxon>
        <taxon>fabids</taxon>
        <taxon>Malpighiales</taxon>
        <taxon>Rhizophoraceae</taxon>
        <taxon>Rhizophora</taxon>
    </lineage>
</organism>
<evidence type="ECO:0000313" key="1">
    <source>
        <dbReference type="EMBL" id="MBX36657.1"/>
    </source>
</evidence>